<name>A0A8S5TYU0_9CAUD</name>
<evidence type="ECO:0000313" key="1">
    <source>
        <dbReference type="EMBL" id="DAF87373.1"/>
    </source>
</evidence>
<organism evidence="1">
    <name type="scientific">Siphoviridae sp. ctnPP24</name>
    <dbReference type="NCBI Taxonomy" id="2825662"/>
    <lineage>
        <taxon>Viruses</taxon>
        <taxon>Duplodnaviria</taxon>
        <taxon>Heunggongvirae</taxon>
        <taxon>Uroviricota</taxon>
        <taxon>Caudoviricetes</taxon>
    </lineage>
</organism>
<dbReference type="EMBL" id="BK015962">
    <property type="protein sequence ID" value="DAF87373.1"/>
    <property type="molecule type" value="Genomic_DNA"/>
</dbReference>
<accession>A0A8S5TYU0</accession>
<reference evidence="1" key="1">
    <citation type="journal article" date="2021" name="Proc. Natl. Acad. Sci. U.S.A.">
        <title>A Catalog of Tens of Thousands of Viruses from Human Metagenomes Reveals Hidden Associations with Chronic Diseases.</title>
        <authorList>
            <person name="Tisza M.J."/>
            <person name="Buck C.B."/>
        </authorList>
    </citation>
    <scope>NUCLEOTIDE SEQUENCE</scope>
    <source>
        <strain evidence="1">CtnPP24</strain>
    </source>
</reference>
<protein>
    <submittedName>
        <fullName evidence="1">Uncharacterized protein</fullName>
    </submittedName>
</protein>
<proteinExistence type="predicted"/>
<sequence>MDYIYKDILDALSTTDDTDSIADYVNKIESGSGETFYDWLGNVIDVWDDEDYD</sequence>